<name>A0A3R8G7I9_PREIN</name>
<dbReference type="CDD" id="cd10918">
    <property type="entry name" value="CE4_NodB_like_5s_6s"/>
    <property type="match status" value="1"/>
</dbReference>
<gene>
    <name evidence="4" type="ORF">D2S45_01485</name>
</gene>
<dbReference type="Pfam" id="PF01522">
    <property type="entry name" value="Polysacc_deac_1"/>
    <property type="match status" value="1"/>
</dbReference>
<accession>A0A3R8G7I9</accession>
<dbReference type="GO" id="GO:0016810">
    <property type="term" value="F:hydrolase activity, acting on carbon-nitrogen (but not peptide) bonds"/>
    <property type="evidence" value="ECO:0007669"/>
    <property type="project" value="InterPro"/>
</dbReference>
<keyword evidence="5" id="KW-1185">Reference proteome</keyword>
<dbReference type="SUPFAM" id="SSF88713">
    <property type="entry name" value="Glycoside hydrolase/deacetylase"/>
    <property type="match status" value="1"/>
</dbReference>
<dbReference type="GO" id="GO:0005975">
    <property type="term" value="P:carbohydrate metabolic process"/>
    <property type="evidence" value="ECO:0007669"/>
    <property type="project" value="InterPro"/>
</dbReference>
<organism evidence="4 5">
    <name type="scientific">Prevotella intermedia</name>
    <dbReference type="NCBI Taxonomy" id="28131"/>
    <lineage>
        <taxon>Bacteria</taxon>
        <taxon>Pseudomonadati</taxon>
        <taxon>Bacteroidota</taxon>
        <taxon>Bacteroidia</taxon>
        <taxon>Bacteroidales</taxon>
        <taxon>Prevotellaceae</taxon>
        <taxon>Prevotella</taxon>
    </lineage>
</organism>
<dbReference type="InterPro" id="IPR002509">
    <property type="entry name" value="NODB_dom"/>
</dbReference>
<dbReference type="PANTHER" id="PTHR34216:SF3">
    <property type="entry name" value="POLY-BETA-1,6-N-ACETYL-D-GLUCOSAMINE N-DEACETYLASE"/>
    <property type="match status" value="1"/>
</dbReference>
<comment type="subcellular location">
    <subcellularLocation>
        <location evidence="1">Secreted</location>
    </subcellularLocation>
</comment>
<sequence length="264" mass="30541">MKNKALISFSFDDGRIDNYEILYPLLKQYNLPATLNITTGFVKGDNTLKHLAPTAPMNLGMIKELFQDNLIEIASHGYYHRNTKEDILSGQEELLKELNADKFTSYGNGFASPGTALEIDAYMKMKQELNASHLEYVRLSLRYLSYPSLKIFLRKVSRVLKWPILYRLAYQDTLMSHVEDGILYSIPVLSTIKVSELKALIKYAELSGKACILMFHSIVEDGKIRDNWDYELTKFIHLCKFLVEEREKQHLDVVTSMEIFQRLK</sequence>
<evidence type="ECO:0000256" key="2">
    <source>
        <dbReference type="ARBA" id="ARBA00022729"/>
    </source>
</evidence>
<dbReference type="InterPro" id="IPR011330">
    <property type="entry name" value="Glyco_hydro/deAcase_b/a-brl"/>
</dbReference>
<dbReference type="Gene3D" id="3.20.20.370">
    <property type="entry name" value="Glycoside hydrolase/deacetylase"/>
    <property type="match status" value="1"/>
</dbReference>
<proteinExistence type="predicted"/>
<dbReference type="EMBL" id="QXEN01000002">
    <property type="protein sequence ID" value="RRF88030.1"/>
    <property type="molecule type" value="Genomic_DNA"/>
</dbReference>
<keyword evidence="2" id="KW-0732">Signal</keyword>
<dbReference type="GO" id="GO:0005576">
    <property type="term" value="C:extracellular region"/>
    <property type="evidence" value="ECO:0007669"/>
    <property type="project" value="UniProtKB-SubCell"/>
</dbReference>
<dbReference type="AlphaFoldDB" id="A0A3R8G7I9"/>
<dbReference type="RefSeq" id="WP_124139279.1">
    <property type="nucleotide sequence ID" value="NZ_QXEM01000003.1"/>
</dbReference>
<dbReference type="PANTHER" id="PTHR34216">
    <property type="match status" value="1"/>
</dbReference>
<evidence type="ECO:0000313" key="5">
    <source>
        <dbReference type="Proteomes" id="UP000283868"/>
    </source>
</evidence>
<dbReference type="InterPro" id="IPR051398">
    <property type="entry name" value="Polysacch_Deacetylase"/>
</dbReference>
<comment type="caution">
    <text evidence="4">The sequence shown here is derived from an EMBL/GenBank/DDBJ whole genome shotgun (WGS) entry which is preliminary data.</text>
</comment>
<reference evidence="4 5" key="1">
    <citation type="submission" date="2018-08" db="EMBL/GenBank/DDBJ databases">
        <title>Comparative analysis of Prevotella intermedia strains.</title>
        <authorList>
            <person name="Moon J.-H."/>
            <person name="Lee J.-H."/>
        </authorList>
    </citation>
    <scope>NUCLEOTIDE SEQUENCE [LARGE SCALE GENOMIC DNA]</scope>
    <source>
        <strain evidence="4 5">ATCC 15033</strain>
    </source>
</reference>
<protein>
    <submittedName>
        <fullName evidence="4">Polysaccharide deacetylase family protein</fullName>
    </submittedName>
</protein>
<evidence type="ECO:0000256" key="1">
    <source>
        <dbReference type="ARBA" id="ARBA00004613"/>
    </source>
</evidence>
<evidence type="ECO:0000313" key="4">
    <source>
        <dbReference type="EMBL" id="RRF88030.1"/>
    </source>
</evidence>
<feature type="domain" description="NodB homology" evidence="3">
    <location>
        <begin position="3"/>
        <end position="85"/>
    </location>
</feature>
<evidence type="ECO:0000259" key="3">
    <source>
        <dbReference type="Pfam" id="PF01522"/>
    </source>
</evidence>
<dbReference type="Proteomes" id="UP000283868">
    <property type="component" value="Unassembled WGS sequence"/>
</dbReference>